<protein>
    <recommendedName>
        <fullName evidence="1">BRCT domain-containing protein</fullName>
    </recommendedName>
</protein>
<accession>A0ABP9X2N2</accession>
<feature type="domain" description="BRCT" evidence="1">
    <location>
        <begin position="310"/>
        <end position="361"/>
    </location>
</feature>
<comment type="caution">
    <text evidence="2">The sequence shown here is derived from an EMBL/GenBank/DDBJ whole genome shotgun (WGS) entry which is preliminary data.</text>
</comment>
<evidence type="ECO:0000313" key="2">
    <source>
        <dbReference type="EMBL" id="GAA5528833.1"/>
    </source>
</evidence>
<evidence type="ECO:0000259" key="1">
    <source>
        <dbReference type="PROSITE" id="PS50172"/>
    </source>
</evidence>
<sequence length="726" mass="80901">MARTTRAIPQRTLSAEDRATFERMAEGIRSLVGVHINQQPGRFMLDTRIMLDLVRFPVMRPTGGRVTWGGYFTYSPTYASLTPEQRWNYIAWLAGDESGAIQLFRIMRLYALCAELTTPRRDEAISAMRQLYDSSTNDAVAQSSIGNVLTLAYAASQPELLGEWLTLYTPSNAIPADVLIRCFALASIEANGPLLFDIASRCNFKLGRGLGGKRAAIEQAMRDIAERWGERHQTTVIRTMVEQTPTMPVALNYSDTLVMWVARALELSQGVFLFDRSDAASFIRGLAAAAQEQVRSNKKGSTPLDGLELLDGILKGDGGVVQFDLSGSAEYVMTEEEEAILEQKLARIQKVPGVKIVKNEWDVFSYWSGRQNTSPDAVLIRSLSIKQPSSPEPWNAPTPPTYAVASYKTLTPEQRWWYLDWLAGEDIKPLDVFWAVRFKGLEASFARLSPQKAQEQTDSWFDERDPRLLKHNIVGMLETIFDQTSDESLMRAGLDLLMPLYSDFGDVERATAAFNRTPMNPDQATRLLELLWNTGGVVDGRGLLYVARVGGFNHTPLTRECFDQIAERAEQLLNEWEMDNGPLSDLPIVNFSYTRSKRRVVSAVSVAADVARQAQEEIKAQRRSAPRTARMSAEEIEAEQAELAELPTNAGDGPAEAIYVQLASDPQLVELYLSYGANALDQGRPTEAVAFLRRAAELDSRSHASLLLPLARLRLSEAAHEPKPNQ</sequence>
<proteinExistence type="predicted"/>
<gene>
    <name evidence="2" type="ORF">Hgul01_02635</name>
</gene>
<organism evidence="2 3">
    <name type="scientific">Herpetosiphon gulosus</name>
    <dbReference type="NCBI Taxonomy" id="1973496"/>
    <lineage>
        <taxon>Bacteria</taxon>
        <taxon>Bacillati</taxon>
        <taxon>Chloroflexota</taxon>
        <taxon>Chloroflexia</taxon>
        <taxon>Herpetosiphonales</taxon>
        <taxon>Herpetosiphonaceae</taxon>
        <taxon>Herpetosiphon</taxon>
    </lineage>
</organism>
<dbReference type="Proteomes" id="UP001428290">
    <property type="component" value="Unassembled WGS sequence"/>
</dbReference>
<dbReference type="PROSITE" id="PS50172">
    <property type="entry name" value="BRCT"/>
    <property type="match status" value="1"/>
</dbReference>
<evidence type="ECO:0000313" key="3">
    <source>
        <dbReference type="Proteomes" id="UP001428290"/>
    </source>
</evidence>
<dbReference type="RefSeq" id="WP_345722450.1">
    <property type="nucleotide sequence ID" value="NZ_BAABRU010000008.1"/>
</dbReference>
<name>A0ABP9X2N2_9CHLR</name>
<keyword evidence="3" id="KW-1185">Reference proteome</keyword>
<reference evidence="2 3" key="1">
    <citation type="submission" date="2024-02" db="EMBL/GenBank/DDBJ databases">
        <title>Herpetosiphon gulosus NBRC 112829.</title>
        <authorList>
            <person name="Ichikawa N."/>
            <person name="Katano-Makiyama Y."/>
            <person name="Hidaka K."/>
        </authorList>
    </citation>
    <scope>NUCLEOTIDE SEQUENCE [LARGE SCALE GENOMIC DNA]</scope>
    <source>
        <strain evidence="2 3">NBRC 112829</strain>
    </source>
</reference>
<dbReference type="EMBL" id="BAABRU010000008">
    <property type="protein sequence ID" value="GAA5528833.1"/>
    <property type="molecule type" value="Genomic_DNA"/>
</dbReference>
<dbReference type="InterPro" id="IPR001357">
    <property type="entry name" value="BRCT_dom"/>
</dbReference>